<reference evidence="1 2" key="1">
    <citation type="journal article" date="2011" name="Stand. Genomic Sci.">
        <title>Complete genome sequence of the gliding, heparinolytic Pedobacter saltans type strain (113).</title>
        <authorList>
            <person name="Liolios K."/>
            <person name="Sikorski J."/>
            <person name="Lu M."/>
            <person name="Nolan M."/>
            <person name="Lapidus A."/>
            <person name="Lucas S."/>
            <person name="Hammon N."/>
            <person name="Deshpande S."/>
            <person name="Cheng J.F."/>
            <person name="Tapia R."/>
            <person name="Han C."/>
            <person name="Goodwin L."/>
            <person name="Pitluck S."/>
            <person name="Huntemann M."/>
            <person name="Ivanova N."/>
            <person name="Pagani I."/>
            <person name="Mavromatis K."/>
            <person name="Ovchinikova G."/>
            <person name="Pati A."/>
            <person name="Chen A."/>
            <person name="Palaniappan K."/>
            <person name="Land M."/>
            <person name="Hauser L."/>
            <person name="Brambilla E.M."/>
            <person name="Kotsyurbenko O."/>
            <person name="Rohde M."/>
            <person name="Tindall B.J."/>
            <person name="Abt B."/>
            <person name="Goker M."/>
            <person name="Detter J.C."/>
            <person name="Woyke T."/>
            <person name="Bristow J."/>
            <person name="Eisen J.A."/>
            <person name="Markowitz V."/>
            <person name="Hugenholtz P."/>
            <person name="Klenk H.P."/>
            <person name="Kyrpides N.C."/>
        </authorList>
    </citation>
    <scope>NUCLEOTIDE SEQUENCE [LARGE SCALE GENOMIC DNA]</scope>
    <source>
        <strain evidence="2">ATCC 51119 / DSM 12145 / JCM 21818 / LMG 10337 / NBRC 100064 / NCIMB 13643</strain>
    </source>
</reference>
<dbReference type="EMBL" id="CP002545">
    <property type="protein sequence ID" value="ADY51752.1"/>
    <property type="molecule type" value="Genomic_DNA"/>
</dbReference>
<evidence type="ECO:0000313" key="2">
    <source>
        <dbReference type="Proteomes" id="UP000000310"/>
    </source>
</evidence>
<protein>
    <submittedName>
        <fullName evidence="1">Uncharacterized protein</fullName>
    </submittedName>
</protein>
<dbReference type="InterPro" id="IPR008928">
    <property type="entry name" value="6-hairpin_glycosidase_sf"/>
</dbReference>
<keyword evidence="2" id="KW-1185">Reference proteome</keyword>
<dbReference type="KEGG" id="psn:Pedsa_1184"/>
<dbReference type="AlphaFoldDB" id="F0SCZ5"/>
<name>F0SCZ5_PSESL</name>
<dbReference type="SUPFAM" id="SSF48208">
    <property type="entry name" value="Six-hairpin glycosidases"/>
    <property type="match status" value="1"/>
</dbReference>
<dbReference type="HOGENOM" id="CLU_371216_0_0_10"/>
<organism evidence="1 2">
    <name type="scientific">Pseudopedobacter saltans (strain ATCC 51119 / DSM 12145 / JCM 21818 / CCUG 39354 / LMG 10337 / NBRC 100064 / NCIMB 13643)</name>
    <name type="common">Pedobacter saltans</name>
    <dbReference type="NCBI Taxonomy" id="762903"/>
    <lineage>
        <taxon>Bacteria</taxon>
        <taxon>Pseudomonadati</taxon>
        <taxon>Bacteroidota</taxon>
        <taxon>Sphingobacteriia</taxon>
        <taxon>Sphingobacteriales</taxon>
        <taxon>Sphingobacteriaceae</taxon>
        <taxon>Pseudopedobacter</taxon>
    </lineage>
</organism>
<evidence type="ECO:0000313" key="1">
    <source>
        <dbReference type="EMBL" id="ADY51752.1"/>
    </source>
</evidence>
<dbReference type="GO" id="GO:0005975">
    <property type="term" value="P:carbohydrate metabolic process"/>
    <property type="evidence" value="ECO:0007669"/>
    <property type="project" value="InterPro"/>
</dbReference>
<sequence>METNSFSLWGATAVKELDTDIPDIYTKEFEDFIFRLRIAAGALWITVQKSNQTLVNFRTAFSPSSDLKLKKIRKKDEGVDISLNAAIGEYKVLIDFYKEEDYLQLHYQVKLKASRSLNVPFWPNDILFPKIRQGDTAEVYVRQIGARSGLVYLGVKKPHKTGIFYFQNLSAINEYFKDTKTSASSTVSSDWPEMGFALPSGKQPIQAKKEYIVSEAFVSFKDYLPKNQFDIAEYFISQLAKIYLQLPKPETGYQAYTTIVSKNLRDLQHNKGCWSYSEGKPYLNAYLCDYATPPEIMVQLAVLTPLMDYNEWTQDGDMEILKHLLDGLPAFYSDKIKCIVRWLPAKQDQLDGEEEHKVPEIIDSWYLYHPLLNLSRLALKGVESAKKLFMDSLDYVIKGAHHFKYRWPVFYNIETFEVIKEETTPGKGGEKDVAGLYAHVMLQAYELTGEKKYLSEAEKAANTLTEYGFDLFYQANNTSFSAGAMYRLWKETGNKLYRDLSNLFLANLFKNMGIWECSYGNGEYFPTFFSLFPLNDAPYLAVYEEQEAVAAIQAYLLMAEEDVLPDFSLLLAEFIRYAQNRLPYYPTMLPKEMLSDEVKTGELDSGLWIPLEDIQDGWEKSGSVGQEVYGAGLTFGVIPRQYVKSMEQEIMVYVDYPFIKLKAKEKRNIHLKILGSEKLHCLLRIELFKLDELPAGIKLEASAEGDVPAKKSTKKYREYTLRGNQEVNINW</sequence>
<dbReference type="RefSeq" id="WP_013632251.1">
    <property type="nucleotide sequence ID" value="NC_015177.1"/>
</dbReference>
<dbReference type="OrthoDB" id="7520791at2"/>
<proteinExistence type="predicted"/>
<accession>F0SCZ5</accession>
<dbReference type="eggNOG" id="ENOG502Z8JY">
    <property type="taxonomic scope" value="Bacteria"/>
</dbReference>
<reference evidence="2" key="2">
    <citation type="submission" date="2011-02" db="EMBL/GenBank/DDBJ databases">
        <title>The complete genome of Pedobacter saltans DSM 12145.</title>
        <authorList>
            <consortium name="US DOE Joint Genome Institute (JGI-PGF)"/>
            <person name="Lucas S."/>
            <person name="Copeland A."/>
            <person name="Lapidus A."/>
            <person name="Bruce D."/>
            <person name="Goodwin L."/>
            <person name="Pitluck S."/>
            <person name="Kyrpides N."/>
            <person name="Mavromatis K."/>
            <person name="Pagani I."/>
            <person name="Ivanova N."/>
            <person name="Ovchinnikova G."/>
            <person name="Lu M."/>
            <person name="Detter J.C."/>
            <person name="Han C."/>
            <person name="Land M."/>
            <person name="Hauser L."/>
            <person name="Markowitz V."/>
            <person name="Cheng J.-F."/>
            <person name="Hugenholtz P."/>
            <person name="Woyke T."/>
            <person name="Wu D."/>
            <person name="Tindall B."/>
            <person name="Pomrenke H.G."/>
            <person name="Brambilla E."/>
            <person name="Klenk H.-P."/>
            <person name="Eisen J.A."/>
        </authorList>
    </citation>
    <scope>NUCLEOTIDE SEQUENCE [LARGE SCALE GENOMIC DNA]</scope>
    <source>
        <strain evidence="2">ATCC 51119 / DSM 12145 / JCM 21818 / LMG 10337 / NBRC 100064 / NCIMB 13643</strain>
    </source>
</reference>
<dbReference type="Proteomes" id="UP000000310">
    <property type="component" value="Chromosome"/>
</dbReference>
<gene>
    <name evidence="1" type="ordered locus">Pedsa_1184</name>
</gene>